<feature type="non-terminal residue" evidence="7">
    <location>
        <position position="1"/>
    </location>
</feature>
<feature type="transmembrane region" description="Helical" evidence="5">
    <location>
        <begin position="7"/>
        <end position="26"/>
    </location>
</feature>
<sequence>APIPITAFLSVASKAAGFALFIRLFYFSFRGTNVNWTILLSIVSALTMTFGNLAALPQQNVKRLLAYSSIAHGGYLLMGVVLLSGDGIKAILFYLTIYMFMNLGAFFVVILVAKEVGSENIDGYKGLISRAPFVAVAMVIFLFSLTGMPPLAGFAGKWVLFAAVVEKKLYWLAIIGVLNSVVSLYYYVRIVKAMLFETSEDAETLSFSRGSMALLMAFVVPTILLGVYWKPYDFLKDLPLDRFIG</sequence>
<comment type="subcellular location">
    <subcellularLocation>
        <location evidence="1">Membrane</location>
        <topology evidence="1">Multi-pass membrane protein</topology>
    </subcellularLocation>
</comment>
<feature type="transmembrane region" description="Helical" evidence="5">
    <location>
        <begin position="64"/>
        <end position="85"/>
    </location>
</feature>
<dbReference type="EMBL" id="UINC01083885">
    <property type="protein sequence ID" value="SVC30019.1"/>
    <property type="molecule type" value="Genomic_DNA"/>
</dbReference>
<dbReference type="Pfam" id="PF00361">
    <property type="entry name" value="Proton_antipo_M"/>
    <property type="match status" value="1"/>
</dbReference>
<keyword evidence="4 5" id="KW-0472">Membrane</keyword>
<reference evidence="7" key="1">
    <citation type="submission" date="2018-05" db="EMBL/GenBank/DDBJ databases">
        <authorList>
            <person name="Lanie J.A."/>
            <person name="Ng W.-L."/>
            <person name="Kazmierczak K.M."/>
            <person name="Andrzejewski T.M."/>
            <person name="Davidsen T.M."/>
            <person name="Wayne K.J."/>
            <person name="Tettelin H."/>
            <person name="Glass J.I."/>
            <person name="Rusch D."/>
            <person name="Podicherti R."/>
            <person name="Tsui H.-C.T."/>
            <person name="Winkler M.E."/>
        </authorList>
    </citation>
    <scope>NUCLEOTIDE SEQUENCE</scope>
</reference>
<proteinExistence type="predicted"/>
<dbReference type="PANTHER" id="PTHR22773">
    <property type="entry name" value="NADH DEHYDROGENASE"/>
    <property type="match status" value="1"/>
</dbReference>
<dbReference type="AlphaFoldDB" id="A0A382L0A5"/>
<feature type="transmembrane region" description="Helical" evidence="5">
    <location>
        <begin position="38"/>
        <end position="57"/>
    </location>
</feature>
<gene>
    <name evidence="7" type="ORF">METZ01_LOCUS282873</name>
</gene>
<feature type="domain" description="NADH:quinone oxidoreductase/Mrp antiporter transmembrane" evidence="6">
    <location>
        <begin position="1"/>
        <end position="182"/>
    </location>
</feature>
<feature type="transmembrane region" description="Helical" evidence="5">
    <location>
        <begin position="133"/>
        <end position="156"/>
    </location>
</feature>
<accession>A0A382L0A5</accession>
<keyword evidence="2 5" id="KW-0812">Transmembrane</keyword>
<evidence type="ECO:0000256" key="3">
    <source>
        <dbReference type="ARBA" id="ARBA00022989"/>
    </source>
</evidence>
<evidence type="ECO:0000256" key="1">
    <source>
        <dbReference type="ARBA" id="ARBA00004141"/>
    </source>
</evidence>
<name>A0A382L0A5_9ZZZZ</name>
<organism evidence="7">
    <name type="scientific">marine metagenome</name>
    <dbReference type="NCBI Taxonomy" id="408172"/>
    <lineage>
        <taxon>unclassified sequences</taxon>
        <taxon>metagenomes</taxon>
        <taxon>ecological metagenomes</taxon>
    </lineage>
</organism>
<feature type="transmembrane region" description="Helical" evidence="5">
    <location>
        <begin position="91"/>
        <end position="113"/>
    </location>
</feature>
<dbReference type="InterPro" id="IPR001750">
    <property type="entry name" value="ND/Mrp_TM"/>
</dbReference>
<protein>
    <recommendedName>
        <fullName evidence="6">NADH:quinone oxidoreductase/Mrp antiporter transmembrane domain-containing protein</fullName>
    </recommendedName>
</protein>
<evidence type="ECO:0000259" key="6">
    <source>
        <dbReference type="Pfam" id="PF00361"/>
    </source>
</evidence>
<dbReference type="GO" id="GO:0016020">
    <property type="term" value="C:membrane"/>
    <property type="evidence" value="ECO:0007669"/>
    <property type="project" value="UniProtKB-SubCell"/>
</dbReference>
<evidence type="ECO:0000256" key="2">
    <source>
        <dbReference type="ARBA" id="ARBA00022692"/>
    </source>
</evidence>
<evidence type="ECO:0000256" key="5">
    <source>
        <dbReference type="SAM" id="Phobius"/>
    </source>
</evidence>
<keyword evidence="3 5" id="KW-1133">Transmembrane helix</keyword>
<evidence type="ECO:0000256" key="4">
    <source>
        <dbReference type="ARBA" id="ARBA00023136"/>
    </source>
</evidence>
<evidence type="ECO:0000313" key="7">
    <source>
        <dbReference type="EMBL" id="SVC30019.1"/>
    </source>
</evidence>
<feature type="transmembrane region" description="Helical" evidence="5">
    <location>
        <begin position="209"/>
        <end position="229"/>
    </location>
</feature>
<feature type="transmembrane region" description="Helical" evidence="5">
    <location>
        <begin position="168"/>
        <end position="188"/>
    </location>
</feature>